<evidence type="ECO:0000313" key="1">
    <source>
        <dbReference type="EMBL" id="QHS88201.1"/>
    </source>
</evidence>
<protein>
    <submittedName>
        <fullName evidence="1">Uncharacterized protein</fullName>
    </submittedName>
</protein>
<reference evidence="1" key="1">
    <citation type="journal article" date="2020" name="Nature">
        <title>Giant virus diversity and host interactions through global metagenomics.</title>
        <authorList>
            <person name="Schulz F."/>
            <person name="Roux S."/>
            <person name="Paez-Espino D."/>
            <person name="Jungbluth S."/>
            <person name="Walsh D.A."/>
            <person name="Denef V.J."/>
            <person name="McMahon K.D."/>
            <person name="Konstantinidis K.T."/>
            <person name="Eloe-Fadrosh E.A."/>
            <person name="Kyrpides N.C."/>
            <person name="Woyke T."/>
        </authorList>
    </citation>
    <scope>NUCLEOTIDE SEQUENCE</scope>
    <source>
        <strain evidence="1">GVMAG-M-3300010158-55</strain>
    </source>
</reference>
<sequence length="91" mass="10591">MYTIKQHSYDKAKKLGVQIKASTRKNKKIDVYKKNNRIASIGALGYGDYPTFKQTEGIESANNHRKRYKIRHAKDRKVKGTPGYYADQLLW</sequence>
<accession>A0A6C0B918</accession>
<dbReference type="EMBL" id="MN739094">
    <property type="protein sequence ID" value="QHS88201.1"/>
    <property type="molecule type" value="Genomic_DNA"/>
</dbReference>
<name>A0A6C0B918_9ZZZZ</name>
<proteinExistence type="predicted"/>
<organism evidence="1">
    <name type="scientific">viral metagenome</name>
    <dbReference type="NCBI Taxonomy" id="1070528"/>
    <lineage>
        <taxon>unclassified sequences</taxon>
        <taxon>metagenomes</taxon>
        <taxon>organismal metagenomes</taxon>
    </lineage>
</organism>
<dbReference type="AlphaFoldDB" id="A0A6C0B918"/>